<reference evidence="14" key="2">
    <citation type="submission" date="2025-09" db="UniProtKB">
        <authorList>
            <consortium name="Ensembl"/>
        </authorList>
    </citation>
    <scope>IDENTIFICATION</scope>
</reference>
<accession>A0A8C2SUD7</accession>
<feature type="disulfide bond" evidence="10">
    <location>
        <begin position="267"/>
        <end position="272"/>
    </location>
</feature>
<feature type="transmembrane region" description="Helical" evidence="12">
    <location>
        <begin position="156"/>
        <end position="178"/>
    </location>
</feature>
<dbReference type="GO" id="GO:0046847">
    <property type="term" value="P:filopodium assembly"/>
    <property type="evidence" value="ECO:0007669"/>
    <property type="project" value="Ensembl"/>
</dbReference>
<comment type="subcellular location">
    <subcellularLocation>
        <location evidence="1">Cell membrane</location>
        <topology evidence="1">Multi-pass membrane protein</topology>
    </subcellularLocation>
</comment>
<sequence length="345" mass="37742">MGSIYKDYFNTAKIREHYNYTKGGSADPSSPSSSSSSSLTQTFISTLIILVCCLIVLENLLVLVSICRNPRFHSAMFIFIANLAFSDLLAGLAFMANILLSGSATFHLTPLQWFIREGTAFATLAASVFSLLAIAIERHVAISKPKPYGGSWGWRLVILIGACWLVAGAVAGLPIMGWNCISDIRDCSVLLPLYSKNYILFSVVMFSIILLGIIGLYARIYCIVRSSHADTAASQTLALLQTLTMVLGAFIVCWLPAFIILLLDAACPVRSCRLLYGANYCFAFATLNSAANPVIYTLRSKDMRRDMRRLLCCCCLGGNGARGTHSIYGARGRRVQRDPHCTTQL</sequence>
<feature type="transmembrane region" description="Helical" evidence="12">
    <location>
        <begin position="275"/>
        <end position="298"/>
    </location>
</feature>
<keyword evidence="9 11" id="KW-0807">Transducer</keyword>
<evidence type="ECO:0000256" key="7">
    <source>
        <dbReference type="ARBA" id="ARBA00023170"/>
    </source>
</evidence>
<keyword evidence="2" id="KW-1003">Cell membrane</keyword>
<gene>
    <name evidence="14" type="primary">S1PR2</name>
</gene>
<evidence type="ECO:0000256" key="2">
    <source>
        <dbReference type="ARBA" id="ARBA00022475"/>
    </source>
</evidence>
<dbReference type="Gene3D" id="1.20.1070.10">
    <property type="entry name" value="Rhodopsin 7-helix transmembrane proteins"/>
    <property type="match status" value="1"/>
</dbReference>
<dbReference type="PROSITE" id="PS00237">
    <property type="entry name" value="G_PROTEIN_RECEP_F1_1"/>
    <property type="match status" value="1"/>
</dbReference>
<dbReference type="AlphaFoldDB" id="A0A8C2SUD7"/>
<evidence type="ECO:0000256" key="4">
    <source>
        <dbReference type="ARBA" id="ARBA00022989"/>
    </source>
</evidence>
<keyword evidence="8" id="KW-0325">Glycoprotein</keyword>
<feature type="transmembrane region" description="Helical" evidence="12">
    <location>
        <begin position="76"/>
        <end position="99"/>
    </location>
</feature>
<dbReference type="GO" id="GO:0038036">
    <property type="term" value="F:sphingosine-1-phosphate receptor activity"/>
    <property type="evidence" value="ECO:0007669"/>
    <property type="project" value="Ensembl"/>
</dbReference>
<dbReference type="PROSITE" id="PS50262">
    <property type="entry name" value="G_PROTEIN_RECEP_F1_2"/>
    <property type="match status" value="1"/>
</dbReference>
<dbReference type="GO" id="GO:0005886">
    <property type="term" value="C:plasma membrane"/>
    <property type="evidence" value="ECO:0007669"/>
    <property type="project" value="UniProtKB-SubCell"/>
</dbReference>
<dbReference type="InterPro" id="IPR004061">
    <property type="entry name" value="S1P_rcpt"/>
</dbReference>
<feature type="disulfide bond" evidence="10">
    <location>
        <begin position="180"/>
        <end position="187"/>
    </location>
</feature>
<keyword evidence="5 11" id="KW-0297">G-protein coupled receptor</keyword>
<dbReference type="PRINTS" id="PR01523">
    <property type="entry name" value="S1PRECEPTOR"/>
</dbReference>
<protein>
    <submittedName>
        <fullName evidence="14">Sphingosine-1-phosphate receptor 2</fullName>
    </submittedName>
</protein>
<feature type="transmembrane region" description="Helical" evidence="12">
    <location>
        <begin position="239"/>
        <end position="263"/>
    </location>
</feature>
<reference evidence="14" key="1">
    <citation type="submission" date="2025-08" db="UniProtKB">
        <authorList>
            <consortium name="Ensembl"/>
        </authorList>
    </citation>
    <scope>IDENTIFICATION</scope>
</reference>
<dbReference type="PRINTS" id="PR00237">
    <property type="entry name" value="GPCRRHODOPSN"/>
</dbReference>
<evidence type="ECO:0000313" key="14">
    <source>
        <dbReference type="Ensembl" id="ENSCJPP00005002200.1"/>
    </source>
</evidence>
<keyword evidence="3 11" id="KW-0812">Transmembrane</keyword>
<organism evidence="14 15">
    <name type="scientific">Coturnix japonica</name>
    <name type="common">Japanese quail</name>
    <name type="synonym">Coturnix coturnix japonica</name>
    <dbReference type="NCBI Taxonomy" id="93934"/>
    <lineage>
        <taxon>Eukaryota</taxon>
        <taxon>Metazoa</taxon>
        <taxon>Chordata</taxon>
        <taxon>Craniata</taxon>
        <taxon>Vertebrata</taxon>
        <taxon>Euteleostomi</taxon>
        <taxon>Archelosauria</taxon>
        <taxon>Archosauria</taxon>
        <taxon>Dinosauria</taxon>
        <taxon>Saurischia</taxon>
        <taxon>Theropoda</taxon>
        <taxon>Coelurosauria</taxon>
        <taxon>Aves</taxon>
        <taxon>Neognathae</taxon>
        <taxon>Galloanserae</taxon>
        <taxon>Galliformes</taxon>
        <taxon>Phasianidae</taxon>
        <taxon>Perdicinae</taxon>
        <taxon>Coturnix</taxon>
    </lineage>
</organism>
<evidence type="ECO:0000256" key="8">
    <source>
        <dbReference type="ARBA" id="ARBA00023180"/>
    </source>
</evidence>
<dbReference type="Ensembl" id="ENSCJPT00005003965.1">
    <property type="protein sequence ID" value="ENSCJPP00005002200.1"/>
    <property type="gene ID" value="ENSCJPG00005002377.1"/>
</dbReference>
<evidence type="ECO:0000256" key="10">
    <source>
        <dbReference type="PIRSR" id="PIRSR604061-50"/>
    </source>
</evidence>
<feature type="domain" description="G-protein coupled receptors family 1 profile" evidence="13">
    <location>
        <begin position="58"/>
        <end position="296"/>
    </location>
</feature>
<dbReference type="OrthoDB" id="10051098at2759"/>
<keyword evidence="4 12" id="KW-1133">Transmembrane helix</keyword>
<dbReference type="CTD" id="9294"/>
<dbReference type="InterPro" id="IPR000276">
    <property type="entry name" value="GPCR_Rhodpsn"/>
</dbReference>
<evidence type="ECO:0000256" key="3">
    <source>
        <dbReference type="ARBA" id="ARBA00022692"/>
    </source>
</evidence>
<dbReference type="RefSeq" id="XP_032297770.1">
    <property type="nucleotide sequence ID" value="XM_032441879.1"/>
</dbReference>
<dbReference type="SUPFAM" id="SSF81321">
    <property type="entry name" value="Family A G protein-coupled receptor-like"/>
    <property type="match status" value="1"/>
</dbReference>
<dbReference type="KEGG" id="cjo:107307560"/>
<evidence type="ECO:0000256" key="6">
    <source>
        <dbReference type="ARBA" id="ARBA00023136"/>
    </source>
</evidence>
<dbReference type="PANTHER" id="PTHR22750">
    <property type="entry name" value="G-PROTEIN COUPLED RECEPTOR"/>
    <property type="match status" value="1"/>
</dbReference>
<evidence type="ECO:0000313" key="15">
    <source>
        <dbReference type="Proteomes" id="UP000694412"/>
    </source>
</evidence>
<evidence type="ECO:0000256" key="1">
    <source>
        <dbReference type="ARBA" id="ARBA00004651"/>
    </source>
</evidence>
<evidence type="ECO:0000256" key="9">
    <source>
        <dbReference type="ARBA" id="ARBA00023224"/>
    </source>
</evidence>
<dbReference type="GO" id="GO:0030036">
    <property type="term" value="P:actin cytoskeleton organization"/>
    <property type="evidence" value="ECO:0007669"/>
    <property type="project" value="Ensembl"/>
</dbReference>
<dbReference type="InterPro" id="IPR017452">
    <property type="entry name" value="GPCR_Rhodpsn_7TM"/>
</dbReference>
<feature type="transmembrane region" description="Helical" evidence="12">
    <location>
        <begin position="198"/>
        <end position="218"/>
    </location>
</feature>
<comment type="similarity">
    <text evidence="11">Belongs to the G-protein coupled receptor 1 family.</text>
</comment>
<evidence type="ECO:0000256" key="11">
    <source>
        <dbReference type="RuleBase" id="RU000688"/>
    </source>
</evidence>
<feature type="transmembrane region" description="Helical" evidence="12">
    <location>
        <begin position="43"/>
        <end position="64"/>
    </location>
</feature>
<name>A0A8C2SUD7_COTJA</name>
<keyword evidence="15" id="KW-1185">Reference proteome</keyword>
<evidence type="ECO:0000256" key="5">
    <source>
        <dbReference type="ARBA" id="ARBA00023040"/>
    </source>
</evidence>
<dbReference type="GO" id="GO:0008528">
    <property type="term" value="F:G protein-coupled peptide receptor activity"/>
    <property type="evidence" value="ECO:0007669"/>
    <property type="project" value="Ensembl"/>
</dbReference>
<proteinExistence type="inferred from homology"/>
<evidence type="ECO:0000256" key="12">
    <source>
        <dbReference type="SAM" id="Phobius"/>
    </source>
</evidence>
<evidence type="ECO:0000259" key="13">
    <source>
        <dbReference type="PROSITE" id="PS50262"/>
    </source>
</evidence>
<dbReference type="Pfam" id="PF00001">
    <property type="entry name" value="7tm_1"/>
    <property type="match status" value="1"/>
</dbReference>
<dbReference type="GeneID" id="107307560"/>
<dbReference type="GO" id="GO:1903142">
    <property type="term" value="P:positive regulation of establishment of endothelial barrier"/>
    <property type="evidence" value="ECO:0007669"/>
    <property type="project" value="Ensembl"/>
</dbReference>
<keyword evidence="10" id="KW-1015">Disulfide bond</keyword>
<dbReference type="SMART" id="SM01381">
    <property type="entry name" value="7TM_GPCR_Srsx"/>
    <property type="match status" value="1"/>
</dbReference>
<feature type="transmembrane region" description="Helical" evidence="12">
    <location>
        <begin position="119"/>
        <end position="136"/>
    </location>
</feature>
<keyword evidence="6 12" id="KW-0472">Membrane</keyword>
<dbReference type="GO" id="GO:0005178">
    <property type="term" value="F:integrin binding"/>
    <property type="evidence" value="ECO:0007669"/>
    <property type="project" value="Ensembl"/>
</dbReference>
<dbReference type="GeneTree" id="ENSGT01050000244887"/>
<dbReference type="Proteomes" id="UP000694412">
    <property type="component" value="Unassembled WGS sequence"/>
</dbReference>
<keyword evidence="7 11" id="KW-0675">Receptor</keyword>
<dbReference type="GO" id="GO:0001664">
    <property type="term" value="F:G protein-coupled receptor binding"/>
    <property type="evidence" value="ECO:0007669"/>
    <property type="project" value="Ensembl"/>
</dbReference>
<dbReference type="RefSeq" id="XP_015706560.1">
    <property type="nucleotide sequence ID" value="XM_015851074.2"/>
</dbReference>